<dbReference type="AlphaFoldDB" id="A0A9Q3IN05"/>
<gene>
    <name evidence="2" type="ORF">O181_085514</name>
</gene>
<evidence type="ECO:0000313" key="3">
    <source>
        <dbReference type="Proteomes" id="UP000765509"/>
    </source>
</evidence>
<dbReference type="OrthoDB" id="1002447at2759"/>
<keyword evidence="3" id="KW-1185">Reference proteome</keyword>
<protein>
    <recommendedName>
        <fullName evidence="1">Retroviral polymerase SH3-like domain-containing protein</fullName>
    </recommendedName>
</protein>
<dbReference type="Proteomes" id="UP000765509">
    <property type="component" value="Unassembled WGS sequence"/>
</dbReference>
<dbReference type="EMBL" id="AVOT02050757">
    <property type="protein sequence ID" value="MBW0545799.1"/>
    <property type="molecule type" value="Genomic_DNA"/>
</dbReference>
<dbReference type="InterPro" id="IPR057670">
    <property type="entry name" value="SH3_retrovirus"/>
</dbReference>
<evidence type="ECO:0000259" key="1">
    <source>
        <dbReference type="Pfam" id="PF25597"/>
    </source>
</evidence>
<organism evidence="2 3">
    <name type="scientific">Austropuccinia psidii MF-1</name>
    <dbReference type="NCBI Taxonomy" id="1389203"/>
    <lineage>
        <taxon>Eukaryota</taxon>
        <taxon>Fungi</taxon>
        <taxon>Dikarya</taxon>
        <taxon>Basidiomycota</taxon>
        <taxon>Pucciniomycotina</taxon>
        <taxon>Pucciniomycetes</taxon>
        <taxon>Pucciniales</taxon>
        <taxon>Sphaerophragmiaceae</taxon>
        <taxon>Austropuccinia</taxon>
    </lineage>
</organism>
<proteinExistence type="predicted"/>
<accession>A0A9Q3IN05</accession>
<evidence type="ECO:0000313" key="2">
    <source>
        <dbReference type="EMBL" id="MBW0545799.1"/>
    </source>
</evidence>
<dbReference type="Pfam" id="PF25597">
    <property type="entry name" value="SH3_retrovirus"/>
    <property type="match status" value="1"/>
</dbReference>
<comment type="caution">
    <text evidence="2">The sequence shown here is derived from an EMBL/GenBank/DDBJ whole genome shotgun (WGS) entry which is preliminary data.</text>
</comment>
<sequence>MLGYENEGSCYCILRINNRKILISWHIKFDESTFPSLPSSRNNETLSWGNSEAVPVVVDEIHPGGEVMVDEIQASQQNLTGDSSVVDEIHSPVGGNSDQGVLPLENQPRVSRIKVIGPWHPTIM</sequence>
<reference evidence="2" key="1">
    <citation type="submission" date="2021-03" db="EMBL/GenBank/DDBJ databases">
        <title>Draft genome sequence of rust myrtle Austropuccinia psidii MF-1, a brazilian biotype.</title>
        <authorList>
            <person name="Quecine M.C."/>
            <person name="Pachon D.M.R."/>
            <person name="Bonatelli M.L."/>
            <person name="Correr F.H."/>
            <person name="Franceschini L.M."/>
            <person name="Leite T.F."/>
            <person name="Margarido G.R.A."/>
            <person name="Almeida C.A."/>
            <person name="Ferrarezi J.A."/>
            <person name="Labate C.A."/>
        </authorList>
    </citation>
    <scope>NUCLEOTIDE SEQUENCE</scope>
    <source>
        <strain evidence="2">MF-1</strain>
    </source>
</reference>
<name>A0A9Q3IN05_9BASI</name>
<feature type="domain" description="Retroviral polymerase SH3-like" evidence="1">
    <location>
        <begin position="1"/>
        <end position="39"/>
    </location>
</feature>